<dbReference type="InterPro" id="IPR050498">
    <property type="entry name" value="Ycf3"/>
</dbReference>
<dbReference type="PROSITE" id="PS50005">
    <property type="entry name" value="TPR"/>
    <property type="match status" value="2"/>
</dbReference>
<evidence type="ECO:0000313" key="4">
    <source>
        <dbReference type="EMBL" id="APC15420.1"/>
    </source>
</evidence>
<evidence type="ECO:0000256" key="3">
    <source>
        <dbReference type="PROSITE-ProRule" id="PRU00339"/>
    </source>
</evidence>
<dbReference type="Proteomes" id="UP000182567">
    <property type="component" value="Chromosome"/>
</dbReference>
<organism evidence="4 5">
    <name type="scientific">Pseudomonas frederiksbergensis</name>
    <dbReference type="NCBI Taxonomy" id="104087"/>
    <lineage>
        <taxon>Bacteria</taxon>
        <taxon>Pseudomonadati</taxon>
        <taxon>Pseudomonadota</taxon>
        <taxon>Gammaproteobacteria</taxon>
        <taxon>Pseudomonadales</taxon>
        <taxon>Pseudomonadaceae</taxon>
        <taxon>Pseudomonas</taxon>
    </lineage>
</organism>
<dbReference type="InterPro" id="IPR011990">
    <property type="entry name" value="TPR-like_helical_dom_sf"/>
</dbReference>
<protein>
    <submittedName>
        <fullName evidence="4">Uncharacterized protein</fullName>
    </submittedName>
</protein>
<sequence length="160" mass="17933">MNEKKIDLSAFCMRARGFLSQGRSDDALGLYGDVIHIDPDNALAYADRGTAYAMLKKFDMALSDLERAFALGYADASAYSTVATIYFELKQFPDALKYFAQAIGLDPSYPLAYYNRSNVLHELGDDNAAIADLEKCLGFEMEEDFKRLILSRLDLLKSQQ</sequence>
<name>A0A1J0EHY4_9PSED</name>
<proteinExistence type="predicted"/>
<dbReference type="PROSITE" id="PS50293">
    <property type="entry name" value="TPR_REGION"/>
    <property type="match status" value="1"/>
</dbReference>
<evidence type="ECO:0000256" key="2">
    <source>
        <dbReference type="ARBA" id="ARBA00022803"/>
    </source>
</evidence>
<accession>A0A1J0EHY4</accession>
<reference evidence="5" key="1">
    <citation type="submission" date="2016-10" db="EMBL/GenBank/DDBJ databases">
        <title>Pseudomonas frederiksbergensis ERGS4:02 complete genome.</title>
        <authorList>
            <person name="Kumar R."/>
            <person name="Acharya V."/>
            <person name="Singh D."/>
        </authorList>
    </citation>
    <scope>NUCLEOTIDE SEQUENCE [LARGE SCALE GENOMIC DNA]</scope>
    <source>
        <strain evidence="5">ERGS4:02</strain>
    </source>
</reference>
<keyword evidence="2 3" id="KW-0802">TPR repeat</keyword>
<dbReference type="PANTHER" id="PTHR44858:SF1">
    <property type="entry name" value="UDP-N-ACETYLGLUCOSAMINE--PEPTIDE N-ACETYLGLUCOSAMINYLTRANSFERASE SPINDLY-RELATED"/>
    <property type="match status" value="1"/>
</dbReference>
<gene>
    <name evidence="4" type="ORF">BLL42_06650</name>
</gene>
<feature type="repeat" description="TPR" evidence="3">
    <location>
        <begin position="76"/>
        <end position="109"/>
    </location>
</feature>
<dbReference type="EMBL" id="CP017886">
    <property type="protein sequence ID" value="APC15420.1"/>
    <property type="molecule type" value="Genomic_DNA"/>
</dbReference>
<dbReference type="PANTHER" id="PTHR44858">
    <property type="entry name" value="TETRATRICOPEPTIDE REPEAT PROTEIN 6"/>
    <property type="match status" value="1"/>
</dbReference>
<dbReference type="SMART" id="SM00028">
    <property type="entry name" value="TPR"/>
    <property type="match status" value="4"/>
</dbReference>
<dbReference type="OrthoDB" id="9766687at2"/>
<evidence type="ECO:0000313" key="5">
    <source>
        <dbReference type="Proteomes" id="UP000182567"/>
    </source>
</evidence>
<dbReference type="Pfam" id="PF13414">
    <property type="entry name" value="TPR_11"/>
    <property type="match status" value="1"/>
</dbReference>
<feature type="repeat" description="TPR" evidence="3">
    <location>
        <begin position="42"/>
        <end position="75"/>
    </location>
</feature>
<dbReference type="Gene3D" id="1.25.40.10">
    <property type="entry name" value="Tetratricopeptide repeat domain"/>
    <property type="match status" value="2"/>
</dbReference>
<dbReference type="AlphaFoldDB" id="A0A1J0EHY4"/>
<dbReference type="Pfam" id="PF13432">
    <property type="entry name" value="TPR_16"/>
    <property type="match status" value="1"/>
</dbReference>
<dbReference type="GeneID" id="46907900"/>
<dbReference type="InterPro" id="IPR019734">
    <property type="entry name" value="TPR_rpt"/>
</dbReference>
<dbReference type="SUPFAM" id="SSF48452">
    <property type="entry name" value="TPR-like"/>
    <property type="match status" value="1"/>
</dbReference>
<dbReference type="RefSeq" id="WP_071551366.1">
    <property type="nucleotide sequence ID" value="NZ_CP017886.1"/>
</dbReference>
<evidence type="ECO:0000256" key="1">
    <source>
        <dbReference type="ARBA" id="ARBA00022737"/>
    </source>
</evidence>
<keyword evidence="1" id="KW-0677">Repeat</keyword>